<dbReference type="PRINTS" id="PR01438">
    <property type="entry name" value="UNVRSLSTRESS"/>
</dbReference>
<comment type="subcellular location">
    <subcellularLocation>
        <location evidence="2">Cytoplasm</location>
    </subcellularLocation>
</comment>
<dbReference type="Pfam" id="PF00582">
    <property type="entry name" value="Usp"/>
    <property type="match status" value="1"/>
</dbReference>
<dbReference type="PIRSF" id="PIRSF006276">
    <property type="entry name" value="UspA"/>
    <property type="match status" value="1"/>
</dbReference>
<dbReference type="CDD" id="cd00293">
    <property type="entry name" value="USP-like"/>
    <property type="match status" value="1"/>
</dbReference>
<dbReference type="PANTHER" id="PTHR46268:SF15">
    <property type="entry name" value="UNIVERSAL STRESS PROTEIN HP_0031"/>
    <property type="match status" value="1"/>
</dbReference>
<evidence type="ECO:0000256" key="1">
    <source>
        <dbReference type="ARBA" id="ARBA00008791"/>
    </source>
</evidence>
<organism evidence="4 5">
    <name type="scientific">Nitratireductor aestuarii</name>
    <dbReference type="NCBI Taxonomy" id="1735103"/>
    <lineage>
        <taxon>Bacteria</taxon>
        <taxon>Pseudomonadati</taxon>
        <taxon>Pseudomonadota</taxon>
        <taxon>Alphaproteobacteria</taxon>
        <taxon>Hyphomicrobiales</taxon>
        <taxon>Phyllobacteriaceae</taxon>
        <taxon>Nitratireductor</taxon>
    </lineage>
</organism>
<reference evidence="4" key="1">
    <citation type="journal article" date="2014" name="Int. J. Syst. Evol. Microbiol.">
        <title>Complete genome sequence of Corynebacterium casei LMG S-19264T (=DSM 44701T), isolated from a smear-ripened cheese.</title>
        <authorList>
            <consortium name="US DOE Joint Genome Institute (JGI-PGF)"/>
            <person name="Walter F."/>
            <person name="Albersmeier A."/>
            <person name="Kalinowski J."/>
            <person name="Ruckert C."/>
        </authorList>
    </citation>
    <scope>NUCLEOTIDE SEQUENCE</scope>
    <source>
        <strain evidence="4">CGMCC 1.15320</strain>
    </source>
</reference>
<accession>A0A916WA96</accession>
<dbReference type="SUPFAM" id="SSF52402">
    <property type="entry name" value="Adenine nucleotide alpha hydrolases-like"/>
    <property type="match status" value="1"/>
</dbReference>
<evidence type="ECO:0000256" key="2">
    <source>
        <dbReference type="PIRNR" id="PIRNR006276"/>
    </source>
</evidence>
<evidence type="ECO:0000313" key="4">
    <source>
        <dbReference type="EMBL" id="GGA80751.1"/>
    </source>
</evidence>
<evidence type="ECO:0000259" key="3">
    <source>
        <dbReference type="Pfam" id="PF00582"/>
    </source>
</evidence>
<dbReference type="InterPro" id="IPR014729">
    <property type="entry name" value="Rossmann-like_a/b/a_fold"/>
</dbReference>
<dbReference type="EMBL" id="BMIF01000018">
    <property type="protein sequence ID" value="GGA80751.1"/>
    <property type="molecule type" value="Genomic_DNA"/>
</dbReference>
<sequence>MYRHILVPTDGSELAQKGVNHALALAKGLGSKVTIITATEPFPIMYGDAWVPNPEDYDRFADENRKAASELLERIRTEAAKLGVQADIEYIPDQNAASAIIDAAQRLICDLIVMSSHGRRGIKRTLLGSQTSEVLGHSSIPVLVVR</sequence>
<keyword evidence="5" id="KW-1185">Reference proteome</keyword>
<feature type="domain" description="UspA" evidence="3">
    <location>
        <begin position="1"/>
        <end position="146"/>
    </location>
</feature>
<reference evidence="4" key="2">
    <citation type="submission" date="2020-09" db="EMBL/GenBank/DDBJ databases">
        <authorList>
            <person name="Sun Q."/>
            <person name="Zhou Y."/>
        </authorList>
    </citation>
    <scope>NUCLEOTIDE SEQUENCE</scope>
    <source>
        <strain evidence="4">CGMCC 1.15320</strain>
    </source>
</reference>
<protein>
    <recommendedName>
        <fullName evidence="2">Universal stress protein</fullName>
    </recommendedName>
</protein>
<dbReference type="InterPro" id="IPR006016">
    <property type="entry name" value="UspA"/>
</dbReference>
<dbReference type="Gene3D" id="3.40.50.620">
    <property type="entry name" value="HUPs"/>
    <property type="match status" value="1"/>
</dbReference>
<proteinExistence type="inferred from homology"/>
<dbReference type="RefSeq" id="WP_188722771.1">
    <property type="nucleotide sequence ID" value="NZ_BMIF01000018.1"/>
</dbReference>
<keyword evidence="2" id="KW-0963">Cytoplasm</keyword>
<dbReference type="GO" id="GO:0005737">
    <property type="term" value="C:cytoplasm"/>
    <property type="evidence" value="ECO:0007669"/>
    <property type="project" value="UniProtKB-SubCell"/>
</dbReference>
<dbReference type="AlphaFoldDB" id="A0A916WA96"/>
<gene>
    <name evidence="4" type="ORF">GCM10011385_38740</name>
</gene>
<dbReference type="InterPro" id="IPR006015">
    <property type="entry name" value="Universal_stress_UspA"/>
</dbReference>
<dbReference type="PANTHER" id="PTHR46268">
    <property type="entry name" value="STRESS RESPONSE PROTEIN NHAX"/>
    <property type="match status" value="1"/>
</dbReference>
<dbReference type="Proteomes" id="UP000636264">
    <property type="component" value="Unassembled WGS sequence"/>
</dbReference>
<comment type="caution">
    <text evidence="4">The sequence shown here is derived from an EMBL/GenBank/DDBJ whole genome shotgun (WGS) entry which is preliminary data.</text>
</comment>
<name>A0A916WA96_9HYPH</name>
<comment type="similarity">
    <text evidence="1 2">Belongs to the universal stress protein A family.</text>
</comment>
<evidence type="ECO:0000313" key="5">
    <source>
        <dbReference type="Proteomes" id="UP000636264"/>
    </source>
</evidence>